<proteinExistence type="predicted"/>
<dbReference type="PANTHER" id="PTHR41749">
    <property type="entry name" value="UBIQUITIN-LIKE DOMAIN-CONTAINING PROTEIN"/>
    <property type="match status" value="1"/>
</dbReference>
<evidence type="ECO:0000313" key="2">
    <source>
        <dbReference type="EMBL" id="CAG9322998.1"/>
    </source>
</evidence>
<dbReference type="AlphaFoldDB" id="A0AAU9JB63"/>
<reference evidence="2" key="1">
    <citation type="submission" date="2021-09" db="EMBL/GenBank/DDBJ databases">
        <authorList>
            <consortium name="AG Swart"/>
            <person name="Singh M."/>
            <person name="Singh A."/>
            <person name="Seah K."/>
            <person name="Emmerich C."/>
        </authorList>
    </citation>
    <scope>NUCLEOTIDE SEQUENCE</scope>
    <source>
        <strain evidence="2">ATCC30299</strain>
    </source>
</reference>
<dbReference type="EMBL" id="CAJZBQ010000033">
    <property type="protein sequence ID" value="CAG9322998.1"/>
    <property type="molecule type" value="Genomic_DNA"/>
</dbReference>
<evidence type="ECO:0000256" key="1">
    <source>
        <dbReference type="SAM" id="MobiDB-lite"/>
    </source>
</evidence>
<name>A0AAU9JB63_9CILI</name>
<accession>A0AAU9JB63</accession>
<sequence>MASPLNLNREGRDTDEVKTSHEESEEIAGNTIRLIIALPDGRRIEDDFKAGVNIDWVVYKISSQTDYQFESIELFFEGRKLLGPLSLADYPQIQSGAILTARILE</sequence>
<organism evidence="2 3">
    <name type="scientific">Blepharisma stoltei</name>
    <dbReference type="NCBI Taxonomy" id="1481888"/>
    <lineage>
        <taxon>Eukaryota</taxon>
        <taxon>Sar</taxon>
        <taxon>Alveolata</taxon>
        <taxon>Ciliophora</taxon>
        <taxon>Postciliodesmatophora</taxon>
        <taxon>Heterotrichea</taxon>
        <taxon>Heterotrichida</taxon>
        <taxon>Blepharismidae</taxon>
        <taxon>Blepharisma</taxon>
    </lineage>
</organism>
<protein>
    <recommendedName>
        <fullName evidence="4">Ubiquitin-like domain-containing protein</fullName>
    </recommendedName>
</protein>
<comment type="caution">
    <text evidence="2">The sequence shown here is derived from an EMBL/GenBank/DDBJ whole genome shotgun (WGS) entry which is preliminary data.</text>
</comment>
<keyword evidence="3" id="KW-1185">Reference proteome</keyword>
<dbReference type="PANTHER" id="PTHR41749:SF1">
    <property type="entry name" value="UBIQUITIN-LIKE DOMAIN-CONTAINING PROTEIN"/>
    <property type="match status" value="1"/>
</dbReference>
<evidence type="ECO:0000313" key="3">
    <source>
        <dbReference type="Proteomes" id="UP001162131"/>
    </source>
</evidence>
<feature type="region of interest" description="Disordered" evidence="1">
    <location>
        <begin position="1"/>
        <end position="25"/>
    </location>
</feature>
<feature type="compositionally biased region" description="Basic and acidic residues" evidence="1">
    <location>
        <begin position="9"/>
        <end position="22"/>
    </location>
</feature>
<dbReference type="SUPFAM" id="SSF54236">
    <property type="entry name" value="Ubiquitin-like"/>
    <property type="match status" value="1"/>
</dbReference>
<dbReference type="Proteomes" id="UP001162131">
    <property type="component" value="Unassembled WGS sequence"/>
</dbReference>
<gene>
    <name evidence="2" type="ORF">BSTOLATCC_MIC32903</name>
</gene>
<dbReference type="InterPro" id="IPR029071">
    <property type="entry name" value="Ubiquitin-like_domsf"/>
</dbReference>
<evidence type="ECO:0008006" key="4">
    <source>
        <dbReference type="Google" id="ProtNLM"/>
    </source>
</evidence>